<feature type="region of interest" description="Disordered" evidence="1">
    <location>
        <begin position="51"/>
        <end position="91"/>
    </location>
</feature>
<evidence type="ECO:0000313" key="2">
    <source>
        <dbReference type="EMBL" id="KAK2585829.1"/>
    </source>
</evidence>
<organism evidence="2 3">
    <name type="scientific">Odynerus spinipes</name>
    <dbReference type="NCBI Taxonomy" id="1348599"/>
    <lineage>
        <taxon>Eukaryota</taxon>
        <taxon>Metazoa</taxon>
        <taxon>Ecdysozoa</taxon>
        <taxon>Arthropoda</taxon>
        <taxon>Hexapoda</taxon>
        <taxon>Insecta</taxon>
        <taxon>Pterygota</taxon>
        <taxon>Neoptera</taxon>
        <taxon>Endopterygota</taxon>
        <taxon>Hymenoptera</taxon>
        <taxon>Apocrita</taxon>
        <taxon>Aculeata</taxon>
        <taxon>Vespoidea</taxon>
        <taxon>Vespidae</taxon>
        <taxon>Eumeninae</taxon>
        <taxon>Odynerus</taxon>
    </lineage>
</organism>
<dbReference type="EMBL" id="JAIFRP010000021">
    <property type="protein sequence ID" value="KAK2585829.1"/>
    <property type="molecule type" value="Genomic_DNA"/>
</dbReference>
<proteinExistence type="predicted"/>
<sequence length="91" mass="10224">MLYRTFKGSLLQNVALINLRALSTQKAKTSHKEQSINANVPGLTEKCCKVPSTSVGPSAAKDKERQDNVRQERFARPLEEVTGEKERETKH</sequence>
<comment type="caution">
    <text evidence="2">The sequence shown here is derived from an EMBL/GenBank/DDBJ whole genome shotgun (WGS) entry which is preliminary data.</text>
</comment>
<dbReference type="Proteomes" id="UP001258017">
    <property type="component" value="Unassembled WGS sequence"/>
</dbReference>
<feature type="compositionally biased region" description="Basic and acidic residues" evidence="1">
    <location>
        <begin position="60"/>
        <end position="91"/>
    </location>
</feature>
<name>A0AAD9VT65_9HYME</name>
<keyword evidence="3" id="KW-1185">Reference proteome</keyword>
<gene>
    <name evidence="2" type="ORF">KPH14_010424</name>
</gene>
<evidence type="ECO:0000313" key="3">
    <source>
        <dbReference type="Proteomes" id="UP001258017"/>
    </source>
</evidence>
<reference evidence="2" key="1">
    <citation type="submission" date="2021-08" db="EMBL/GenBank/DDBJ databases">
        <authorList>
            <person name="Misof B."/>
            <person name="Oliver O."/>
            <person name="Podsiadlowski L."/>
            <person name="Donath A."/>
            <person name="Peters R."/>
            <person name="Mayer C."/>
            <person name="Rust J."/>
            <person name="Gunkel S."/>
            <person name="Lesny P."/>
            <person name="Martin S."/>
            <person name="Oeyen J.P."/>
            <person name="Petersen M."/>
            <person name="Panagiotis P."/>
            <person name="Wilbrandt J."/>
            <person name="Tanja T."/>
        </authorList>
    </citation>
    <scope>NUCLEOTIDE SEQUENCE</scope>
    <source>
        <strain evidence="2">GBR_01_08_01A</strain>
        <tissue evidence="2">Thorax + abdomen</tissue>
    </source>
</reference>
<dbReference type="AlphaFoldDB" id="A0AAD9VT65"/>
<evidence type="ECO:0000256" key="1">
    <source>
        <dbReference type="SAM" id="MobiDB-lite"/>
    </source>
</evidence>
<accession>A0AAD9VT65</accession>
<reference evidence="2" key="2">
    <citation type="journal article" date="2023" name="Commun. Biol.">
        <title>Intrasexual cuticular hydrocarbon dimorphism in a wasp sheds light on hydrocarbon biosynthesis genes in Hymenoptera.</title>
        <authorList>
            <person name="Moris V.C."/>
            <person name="Podsiadlowski L."/>
            <person name="Martin S."/>
            <person name="Oeyen J.P."/>
            <person name="Donath A."/>
            <person name="Petersen M."/>
            <person name="Wilbrandt J."/>
            <person name="Misof B."/>
            <person name="Liedtke D."/>
            <person name="Thamm M."/>
            <person name="Scheiner R."/>
            <person name="Schmitt T."/>
            <person name="Niehuis O."/>
        </authorList>
    </citation>
    <scope>NUCLEOTIDE SEQUENCE</scope>
    <source>
        <strain evidence="2">GBR_01_08_01A</strain>
    </source>
</reference>
<protein>
    <submittedName>
        <fullName evidence="2">Uncharacterized protein</fullName>
    </submittedName>
</protein>